<dbReference type="GO" id="GO:0008270">
    <property type="term" value="F:zinc ion binding"/>
    <property type="evidence" value="ECO:0007669"/>
    <property type="project" value="UniProtKB-KW"/>
</dbReference>
<protein>
    <submittedName>
        <fullName evidence="6 7">Uncharacterized protein LOC117570877</fullName>
    </submittedName>
</protein>
<evidence type="ECO:0000313" key="6">
    <source>
        <dbReference type="RefSeq" id="XP_034108661.1"/>
    </source>
</evidence>
<dbReference type="Gene3D" id="2.30.30.140">
    <property type="match status" value="1"/>
</dbReference>
<dbReference type="RefSeq" id="XP_051860192.1">
    <property type="nucleotide sequence ID" value="XM_052004232.1"/>
</dbReference>
<dbReference type="Proteomes" id="UP000515160">
    <property type="component" value="Chromosome 3"/>
</dbReference>
<keyword evidence="5" id="KW-1185">Reference proteome</keyword>
<sequence length="621" mass="70025">MELDDLQVVLNLFERNVNKLHANLSALMDEIKLSHQSLAEKCKNYSASDGRLISIHDCLLSKVNTANEHVIKLNFHINLNRNRRMPCSDRSHERKSLEIDNKQGNHTNLDGIEVGGVDSDSDGNVKDTAELLPPRGGKQRSSEETYHQLVKNISPYVIDSIVETNVMHVDIVENSIYVGMWGKDTTPLQKLLACQMQLVALQQIPDFGEIFAVYDAQQKIMPRVVINAPNKNGGYYAYLLDYGEGIHLDGTEAFFGLPKDMSAMPAEAIRCQVHNLEIAHMVQFLYKRIQLRVLANNGKDLEVEVLEEHKTESAVEKELAAVGPKQYDQGIANSFSKETPPDYDEEVHSVIPNPDLVQSTLQLTEEQKAILETVEEGTSNAVKAVLGFNPTDDKRICRFYDPNIGGCFKGSHCRLMHEHFASHGATKDKECIDALPIASRSPKDLGSVVRVLVTYIKSSTQIYVQFIDESTPLVWTKKDVPDSELKLHRAPRPLDIVLALYTDGYYYRAQIIDELDDLFKIFYIDYGNTEYVNIDSMAQCNDARSLKPYRAVGCMIADVKPSLEQSNECVEFLESTLLNEELDVLLESETPDGYVIRLLGSHAEIIKKMIKRGYFVSDDFF</sequence>
<dbReference type="PANTHER" id="PTHR22948">
    <property type="entry name" value="TUDOR DOMAIN CONTAINING PROTEIN"/>
    <property type="match status" value="1"/>
</dbReference>
<dbReference type="SMART" id="SM00333">
    <property type="entry name" value="TUDOR"/>
    <property type="match status" value="1"/>
</dbReference>
<keyword evidence="2" id="KW-0175">Coiled coil</keyword>
<gene>
    <name evidence="6 7" type="primary">LOC117570877</name>
</gene>
<dbReference type="GeneID" id="117570877"/>
<dbReference type="GO" id="GO:0005737">
    <property type="term" value="C:cytoplasm"/>
    <property type="evidence" value="ECO:0007669"/>
    <property type="project" value="UniProtKB-ARBA"/>
</dbReference>
<keyword evidence="1" id="KW-0862">Zinc</keyword>
<dbReference type="InterPro" id="IPR000571">
    <property type="entry name" value="Znf_CCCH"/>
</dbReference>
<proteinExistence type="predicted"/>
<name>A0A6P8WY24_DROAB</name>
<evidence type="ECO:0000259" key="3">
    <source>
        <dbReference type="PROSITE" id="PS50103"/>
    </source>
</evidence>
<dbReference type="RefSeq" id="XP_034108661.1">
    <property type="nucleotide sequence ID" value="XM_034252770.2"/>
</dbReference>
<dbReference type="AlphaFoldDB" id="A0A6P8WY24"/>
<accession>A0A6P8WY24</accession>
<feature type="domain" description="C3H1-type" evidence="3">
    <location>
        <begin position="391"/>
        <end position="420"/>
    </location>
</feature>
<feature type="domain" description="Tudor" evidence="4">
    <location>
        <begin position="489"/>
        <end position="547"/>
    </location>
</feature>
<dbReference type="InterPro" id="IPR056482">
    <property type="entry name" value="Tudor_krimper_1st"/>
</dbReference>
<dbReference type="InterPro" id="IPR035437">
    <property type="entry name" value="SNase_OB-fold_sf"/>
</dbReference>
<evidence type="ECO:0000313" key="7">
    <source>
        <dbReference type="RefSeq" id="XP_051860192.1"/>
    </source>
</evidence>
<dbReference type="InterPro" id="IPR050621">
    <property type="entry name" value="Tudor_domain_containing"/>
</dbReference>
<evidence type="ECO:0000256" key="1">
    <source>
        <dbReference type="PROSITE-ProRule" id="PRU00723"/>
    </source>
</evidence>
<organism evidence="5 6">
    <name type="scientific">Drosophila albomicans</name>
    <name type="common">Fruit fly</name>
    <dbReference type="NCBI Taxonomy" id="7291"/>
    <lineage>
        <taxon>Eukaryota</taxon>
        <taxon>Metazoa</taxon>
        <taxon>Ecdysozoa</taxon>
        <taxon>Arthropoda</taxon>
        <taxon>Hexapoda</taxon>
        <taxon>Insecta</taxon>
        <taxon>Pterygota</taxon>
        <taxon>Neoptera</taxon>
        <taxon>Endopterygota</taxon>
        <taxon>Diptera</taxon>
        <taxon>Brachycera</taxon>
        <taxon>Muscomorpha</taxon>
        <taxon>Ephydroidea</taxon>
        <taxon>Drosophilidae</taxon>
        <taxon>Drosophila</taxon>
    </lineage>
</organism>
<dbReference type="InterPro" id="IPR002999">
    <property type="entry name" value="Tudor"/>
</dbReference>
<keyword evidence="1" id="KW-0479">Metal-binding</keyword>
<evidence type="ECO:0000259" key="4">
    <source>
        <dbReference type="PROSITE" id="PS50304"/>
    </source>
</evidence>
<evidence type="ECO:0000256" key="2">
    <source>
        <dbReference type="SAM" id="Coils"/>
    </source>
</evidence>
<feature type="zinc finger region" description="C3H1-type" evidence="1">
    <location>
        <begin position="391"/>
        <end position="420"/>
    </location>
</feature>
<evidence type="ECO:0000313" key="5">
    <source>
        <dbReference type="Proteomes" id="UP000515160"/>
    </source>
</evidence>
<dbReference type="Gene3D" id="2.40.50.90">
    <property type="match status" value="1"/>
</dbReference>
<dbReference type="PROSITE" id="PS50103">
    <property type="entry name" value="ZF_C3H1"/>
    <property type="match status" value="1"/>
</dbReference>
<feature type="coiled-coil region" evidence="2">
    <location>
        <begin position="3"/>
        <end position="30"/>
    </location>
</feature>
<dbReference type="PANTHER" id="PTHR22948:SF29">
    <property type="entry name" value="FI02030P-RELATED"/>
    <property type="match status" value="1"/>
</dbReference>
<reference evidence="6 7" key="1">
    <citation type="submission" date="2025-04" db="UniProtKB">
        <authorList>
            <consortium name="RefSeq"/>
        </authorList>
    </citation>
    <scope>IDENTIFICATION</scope>
    <source>
        <strain evidence="6 7">15112-1751.03</strain>
        <tissue evidence="6 7">Whole Adult</tissue>
    </source>
</reference>
<dbReference type="Pfam" id="PF24047">
    <property type="entry name" value="Tudor_krimper_1st"/>
    <property type="match status" value="1"/>
</dbReference>
<dbReference type="SUPFAM" id="SSF63748">
    <property type="entry name" value="Tudor/PWWP/MBT"/>
    <property type="match status" value="1"/>
</dbReference>
<keyword evidence="1" id="KW-0863">Zinc-finger</keyword>
<dbReference type="PROSITE" id="PS50304">
    <property type="entry name" value="TUDOR"/>
    <property type="match status" value="1"/>
</dbReference>
<dbReference type="OrthoDB" id="10052065at2759"/>
<dbReference type="Pfam" id="PF00567">
    <property type="entry name" value="TUDOR"/>
    <property type="match status" value="1"/>
</dbReference>